<name>A0A9W8FYV3_9FUNG</name>
<dbReference type="OrthoDB" id="5586352at2759"/>
<dbReference type="AlphaFoldDB" id="A0A9W8FYV3"/>
<sequence>MKNLLLAVLGAIAIISLEVAANPKCHPKGCYVDYVGPECPSGQPCPAIAYAVEACPWTCGKPVPANCKERCQPCKAEVCPAVCICEKICPTQIKTP</sequence>
<feature type="chain" id="PRO_5040850563" description="4Fe-4S ferredoxin-type domain-containing protein" evidence="1">
    <location>
        <begin position="22"/>
        <end position="96"/>
    </location>
</feature>
<proteinExistence type="predicted"/>
<evidence type="ECO:0008006" key="4">
    <source>
        <dbReference type="Google" id="ProtNLM"/>
    </source>
</evidence>
<comment type="caution">
    <text evidence="2">The sequence shown here is derived from an EMBL/GenBank/DDBJ whole genome shotgun (WGS) entry which is preliminary data.</text>
</comment>
<reference evidence="2" key="1">
    <citation type="submission" date="2022-07" db="EMBL/GenBank/DDBJ databases">
        <title>Phylogenomic reconstructions and comparative analyses of Kickxellomycotina fungi.</title>
        <authorList>
            <person name="Reynolds N.K."/>
            <person name="Stajich J.E."/>
            <person name="Barry K."/>
            <person name="Grigoriev I.V."/>
            <person name="Crous P."/>
            <person name="Smith M.E."/>
        </authorList>
    </citation>
    <scope>NUCLEOTIDE SEQUENCE</scope>
    <source>
        <strain evidence="2">NRRL 3115</strain>
    </source>
</reference>
<evidence type="ECO:0000256" key="1">
    <source>
        <dbReference type="SAM" id="SignalP"/>
    </source>
</evidence>
<protein>
    <recommendedName>
        <fullName evidence="4">4Fe-4S ferredoxin-type domain-containing protein</fullName>
    </recommendedName>
</protein>
<dbReference type="EMBL" id="JANBTW010000091">
    <property type="protein sequence ID" value="KAJ2671949.1"/>
    <property type="molecule type" value="Genomic_DNA"/>
</dbReference>
<dbReference type="Proteomes" id="UP001151518">
    <property type="component" value="Unassembled WGS sequence"/>
</dbReference>
<organism evidence="2 3">
    <name type="scientific">Coemansia spiralis</name>
    <dbReference type="NCBI Taxonomy" id="417178"/>
    <lineage>
        <taxon>Eukaryota</taxon>
        <taxon>Fungi</taxon>
        <taxon>Fungi incertae sedis</taxon>
        <taxon>Zoopagomycota</taxon>
        <taxon>Kickxellomycotina</taxon>
        <taxon>Kickxellomycetes</taxon>
        <taxon>Kickxellales</taxon>
        <taxon>Kickxellaceae</taxon>
        <taxon>Coemansia</taxon>
    </lineage>
</organism>
<keyword evidence="1" id="KW-0732">Signal</keyword>
<feature type="signal peptide" evidence="1">
    <location>
        <begin position="1"/>
        <end position="21"/>
    </location>
</feature>
<evidence type="ECO:0000313" key="2">
    <source>
        <dbReference type="EMBL" id="KAJ2671949.1"/>
    </source>
</evidence>
<accession>A0A9W8FYV3</accession>
<evidence type="ECO:0000313" key="3">
    <source>
        <dbReference type="Proteomes" id="UP001151518"/>
    </source>
</evidence>
<gene>
    <name evidence="2" type="ORF">GGI25_005292</name>
</gene>